<evidence type="ECO:0000256" key="2">
    <source>
        <dbReference type="SAM" id="SignalP"/>
    </source>
</evidence>
<keyword evidence="2" id="KW-0732">Signal</keyword>
<feature type="signal peptide" evidence="2">
    <location>
        <begin position="1"/>
        <end position="33"/>
    </location>
</feature>
<feature type="compositionally biased region" description="Polar residues" evidence="1">
    <location>
        <begin position="372"/>
        <end position="385"/>
    </location>
</feature>
<feature type="region of interest" description="Disordered" evidence="1">
    <location>
        <begin position="363"/>
        <end position="385"/>
    </location>
</feature>
<sequence length="468" mass="53496">MSSVVYCEGSGRRVGVLLLMLLLGLQLMLSCSAGRIHRSAFMDGDVRSEVVDPNNRTIWGMFNLTEEQVNRIRNGTNPSGKDETTQATRNRLLDHIALQRMNEIRSRIRDAVSNDNQNAQREQDKPLHEMAGYPICNGETTTPDEWHQMNNLSLEFASSVFQQNRGSQRTVESAILRLYKTNPKAAGALAQEATSTSTSATEPLCPEPMLESQIRVTVSIVHQQKKKRKTERKKRTCNTMMLSSTKTGWVDIDVKCALNYWAQQQHSQSPIVVGVLLIEVHDDEENQLMPGLYFQPPSCEKADIAVPWPVYRSASSLRSVENSPMPKFPRLDVIYIGNGALSAKNFDNTNDVENFNRQKYIYGPNRSRESLNTEPTTLNSPTIDNMLENNESASLNREHIHQHRRRHHHSQQQQHQMADCLDSSDSKDSSQQSETQHQLRTHHNHYHHHLHHQHHNHHKHRHSAQSEE</sequence>
<dbReference type="InterPro" id="IPR001111">
    <property type="entry name" value="TGF-b_propeptide"/>
</dbReference>
<feature type="compositionally biased region" description="Basic residues" evidence="1">
    <location>
        <begin position="400"/>
        <end position="410"/>
    </location>
</feature>
<proteinExistence type="predicted"/>
<keyword evidence="5" id="KW-1185">Reference proteome</keyword>
<comment type="caution">
    <text evidence="4">The sequence shown here is derived from an EMBL/GenBank/DDBJ whole genome shotgun (WGS) entry which is preliminary data.</text>
</comment>
<evidence type="ECO:0000259" key="3">
    <source>
        <dbReference type="Pfam" id="PF00688"/>
    </source>
</evidence>
<dbReference type="Proteomes" id="UP001200034">
    <property type="component" value="Unassembled WGS sequence"/>
</dbReference>
<feature type="region of interest" description="Disordered" evidence="1">
    <location>
        <begin position="398"/>
        <end position="468"/>
    </location>
</feature>
<dbReference type="AlphaFoldDB" id="A0AAD4K0B2"/>
<feature type="compositionally biased region" description="Basic residues" evidence="1">
    <location>
        <begin position="439"/>
        <end position="468"/>
    </location>
</feature>
<feature type="domain" description="TGF-beta propeptide" evidence="3">
    <location>
        <begin position="151"/>
        <end position="278"/>
    </location>
</feature>
<evidence type="ECO:0000313" key="5">
    <source>
        <dbReference type="Proteomes" id="UP001200034"/>
    </source>
</evidence>
<evidence type="ECO:0000313" key="4">
    <source>
        <dbReference type="EMBL" id="KAH8371247.1"/>
    </source>
</evidence>
<protein>
    <recommendedName>
        <fullName evidence="3">TGF-beta propeptide domain-containing protein</fullName>
    </recommendedName>
</protein>
<dbReference type="EMBL" id="JAJJHW010002585">
    <property type="protein sequence ID" value="KAH8371247.1"/>
    <property type="molecule type" value="Genomic_DNA"/>
</dbReference>
<name>A0AAD4K0B2_9MUSC</name>
<feature type="chain" id="PRO_5042168587" description="TGF-beta propeptide domain-containing protein" evidence="2">
    <location>
        <begin position="34"/>
        <end position="468"/>
    </location>
</feature>
<dbReference type="Pfam" id="PF00688">
    <property type="entry name" value="TGFb_propeptide"/>
    <property type="match status" value="1"/>
</dbReference>
<gene>
    <name evidence="4" type="ORF">KR093_006732</name>
</gene>
<accession>A0AAD4K0B2</accession>
<evidence type="ECO:0000256" key="1">
    <source>
        <dbReference type="SAM" id="MobiDB-lite"/>
    </source>
</evidence>
<reference evidence="4" key="1">
    <citation type="journal article" date="2021" name="Mol. Ecol. Resour.">
        <title>Phylogenomic analyses of the genus Drosophila reveals genomic signals of climate adaptation.</title>
        <authorList>
            <person name="Li F."/>
            <person name="Rane R.V."/>
            <person name="Luria V."/>
            <person name="Xiong Z."/>
            <person name="Chen J."/>
            <person name="Li Z."/>
            <person name="Catullo R.A."/>
            <person name="Griffin P.C."/>
            <person name="Schiffer M."/>
            <person name="Pearce S."/>
            <person name="Lee S.F."/>
            <person name="McElroy K."/>
            <person name="Stocker A."/>
            <person name="Shirriffs J."/>
            <person name="Cockerell F."/>
            <person name="Coppin C."/>
            <person name="Sgro C.M."/>
            <person name="Karger A."/>
            <person name="Cain J.W."/>
            <person name="Weber J.A."/>
            <person name="Santpere G."/>
            <person name="Kirschner M.W."/>
            <person name="Hoffmann A.A."/>
            <person name="Oakeshott J.G."/>
            <person name="Zhang G."/>
        </authorList>
    </citation>
    <scope>NUCLEOTIDE SEQUENCE</scope>
    <source>
        <strain evidence="4">BGI-SZ-2011g</strain>
    </source>
</reference>
<organism evidence="4 5">
    <name type="scientific">Drosophila rubida</name>
    <dbReference type="NCBI Taxonomy" id="30044"/>
    <lineage>
        <taxon>Eukaryota</taxon>
        <taxon>Metazoa</taxon>
        <taxon>Ecdysozoa</taxon>
        <taxon>Arthropoda</taxon>
        <taxon>Hexapoda</taxon>
        <taxon>Insecta</taxon>
        <taxon>Pterygota</taxon>
        <taxon>Neoptera</taxon>
        <taxon>Endopterygota</taxon>
        <taxon>Diptera</taxon>
        <taxon>Brachycera</taxon>
        <taxon>Muscomorpha</taxon>
        <taxon>Ephydroidea</taxon>
        <taxon>Drosophilidae</taxon>
        <taxon>Drosophila</taxon>
    </lineage>
</organism>
<dbReference type="Gene3D" id="2.60.120.970">
    <property type="match status" value="1"/>
</dbReference>